<sequence>MLVLDHAVINNVTTVTKSAKHNDQVSQKGINNGGSVLGVMEDVIRVATVFKKENVTISDNFIAIYGSWLPNNAKILFIAVYAPQQSSSKAILWDYISVLLSRWNGETIVMSDFNE</sequence>
<proteinExistence type="predicted"/>
<evidence type="ECO:0000313" key="1">
    <source>
        <dbReference type="EMBL" id="GFC75244.1"/>
    </source>
</evidence>
<keyword evidence="1" id="KW-0548">Nucleotidyltransferase</keyword>
<dbReference type="AlphaFoldDB" id="A0A699QY85"/>
<name>A0A699QY85_TANCI</name>
<keyword evidence="1" id="KW-0808">Transferase</keyword>
<dbReference type="EMBL" id="BKCJ011050850">
    <property type="protein sequence ID" value="GFC75244.1"/>
    <property type="molecule type" value="Genomic_DNA"/>
</dbReference>
<dbReference type="Gene3D" id="3.60.10.10">
    <property type="entry name" value="Endonuclease/exonuclease/phosphatase"/>
    <property type="match status" value="1"/>
</dbReference>
<protein>
    <submittedName>
        <fullName evidence="1">RNA-directed DNA polymerase, eukaryota</fullName>
    </submittedName>
</protein>
<feature type="non-terminal residue" evidence="1">
    <location>
        <position position="115"/>
    </location>
</feature>
<dbReference type="GO" id="GO:0003964">
    <property type="term" value="F:RNA-directed DNA polymerase activity"/>
    <property type="evidence" value="ECO:0007669"/>
    <property type="project" value="UniProtKB-KW"/>
</dbReference>
<comment type="caution">
    <text evidence="1">The sequence shown here is derived from an EMBL/GenBank/DDBJ whole genome shotgun (WGS) entry which is preliminary data.</text>
</comment>
<organism evidence="1">
    <name type="scientific">Tanacetum cinerariifolium</name>
    <name type="common">Dalmatian daisy</name>
    <name type="synonym">Chrysanthemum cinerariifolium</name>
    <dbReference type="NCBI Taxonomy" id="118510"/>
    <lineage>
        <taxon>Eukaryota</taxon>
        <taxon>Viridiplantae</taxon>
        <taxon>Streptophyta</taxon>
        <taxon>Embryophyta</taxon>
        <taxon>Tracheophyta</taxon>
        <taxon>Spermatophyta</taxon>
        <taxon>Magnoliopsida</taxon>
        <taxon>eudicotyledons</taxon>
        <taxon>Gunneridae</taxon>
        <taxon>Pentapetalae</taxon>
        <taxon>asterids</taxon>
        <taxon>campanulids</taxon>
        <taxon>Asterales</taxon>
        <taxon>Asteraceae</taxon>
        <taxon>Asteroideae</taxon>
        <taxon>Anthemideae</taxon>
        <taxon>Anthemidinae</taxon>
        <taxon>Tanacetum</taxon>
    </lineage>
</organism>
<dbReference type="InterPro" id="IPR036691">
    <property type="entry name" value="Endo/exonu/phosph_ase_sf"/>
</dbReference>
<reference evidence="1" key="1">
    <citation type="journal article" date="2019" name="Sci. Rep.">
        <title>Draft genome of Tanacetum cinerariifolium, the natural source of mosquito coil.</title>
        <authorList>
            <person name="Yamashiro T."/>
            <person name="Shiraishi A."/>
            <person name="Satake H."/>
            <person name="Nakayama K."/>
        </authorList>
    </citation>
    <scope>NUCLEOTIDE SEQUENCE</scope>
</reference>
<accession>A0A699QY85</accession>
<keyword evidence="1" id="KW-0695">RNA-directed DNA polymerase</keyword>
<gene>
    <name evidence="1" type="ORF">Tci_847214</name>
</gene>